<accession>A0ABY6UPL1</accession>
<evidence type="ECO:0000313" key="4">
    <source>
        <dbReference type="Proteomes" id="UP000766486"/>
    </source>
</evidence>
<organism evidence="3 4">
    <name type="scientific">Bionectria ochroleuca</name>
    <name type="common">Gliocladium roseum</name>
    <dbReference type="NCBI Taxonomy" id="29856"/>
    <lineage>
        <taxon>Eukaryota</taxon>
        <taxon>Fungi</taxon>
        <taxon>Dikarya</taxon>
        <taxon>Ascomycota</taxon>
        <taxon>Pezizomycotina</taxon>
        <taxon>Sordariomycetes</taxon>
        <taxon>Hypocreomycetidae</taxon>
        <taxon>Hypocreales</taxon>
        <taxon>Bionectriaceae</taxon>
        <taxon>Clonostachys</taxon>
    </lineage>
</organism>
<gene>
    <name evidence="3" type="ORF">CLO192961_LOCUS315793</name>
</gene>
<dbReference type="PROSITE" id="PS00028">
    <property type="entry name" value="ZINC_FINGER_C2H2_1"/>
    <property type="match status" value="1"/>
</dbReference>
<feature type="domain" description="C2H2-type" evidence="2">
    <location>
        <begin position="55"/>
        <end position="76"/>
    </location>
</feature>
<protein>
    <recommendedName>
        <fullName evidence="2">C2H2-type domain-containing protein</fullName>
    </recommendedName>
</protein>
<keyword evidence="4" id="KW-1185">Reference proteome</keyword>
<proteinExistence type="predicted"/>
<reference evidence="3 4" key="1">
    <citation type="submission" date="2019-06" db="EMBL/GenBank/DDBJ databases">
        <authorList>
            <person name="Broberg M."/>
        </authorList>
    </citation>
    <scope>NUCLEOTIDE SEQUENCE [LARGE SCALE GENOMIC DNA]</scope>
</reference>
<evidence type="ECO:0000256" key="1">
    <source>
        <dbReference type="SAM" id="MobiDB-lite"/>
    </source>
</evidence>
<sequence>MSGYACSPNSWLSENLAPSAPDVPMLPYDQEEYLHQQISPPQYHIVSPTPRKYLCVYCPLSFHYQFERLSHIWAQHPDPHYDEKDAIHVSICELCNKEAREYRKNKRKIKYQEKKENEKNGKNGKSAKNAEDEKNQKNQKKPRIEKVQMLKESASGSPFSREDCQKLLWLFEDDSLGRIIATQIGRTCAALHAKKMKIKSALTETRDCDYCTTRGLQTQKNLINVVWKNGTMDNNCAAVMAQTEQCIMLALQGECRAHKLMGDLVRAQQRLVHANIIGEDPNDFIHNLVRAQTDFKTALVGDGEYSLAP</sequence>
<name>A0ABY6UPL1_BIOOC</name>
<dbReference type="EMBL" id="CABFNS010000837">
    <property type="protein sequence ID" value="VUC31939.1"/>
    <property type="molecule type" value="Genomic_DNA"/>
</dbReference>
<evidence type="ECO:0000313" key="3">
    <source>
        <dbReference type="EMBL" id="VUC31939.1"/>
    </source>
</evidence>
<feature type="region of interest" description="Disordered" evidence="1">
    <location>
        <begin position="106"/>
        <end position="145"/>
    </location>
</feature>
<feature type="compositionally biased region" description="Basic and acidic residues" evidence="1">
    <location>
        <begin position="110"/>
        <end position="121"/>
    </location>
</feature>
<dbReference type="Proteomes" id="UP000766486">
    <property type="component" value="Unassembled WGS sequence"/>
</dbReference>
<dbReference type="InterPro" id="IPR013087">
    <property type="entry name" value="Znf_C2H2_type"/>
</dbReference>
<feature type="compositionally biased region" description="Basic and acidic residues" evidence="1">
    <location>
        <begin position="128"/>
        <end position="145"/>
    </location>
</feature>
<evidence type="ECO:0000259" key="2">
    <source>
        <dbReference type="PROSITE" id="PS00028"/>
    </source>
</evidence>
<comment type="caution">
    <text evidence="3">The sequence shown here is derived from an EMBL/GenBank/DDBJ whole genome shotgun (WGS) entry which is preliminary data.</text>
</comment>